<evidence type="ECO:0000259" key="7">
    <source>
        <dbReference type="PROSITE" id="PS50887"/>
    </source>
</evidence>
<protein>
    <recommendedName>
        <fullName evidence="2">diguanylate cyclase</fullName>
        <ecNumber evidence="2">2.7.7.65</ecNumber>
    </recommendedName>
</protein>
<evidence type="ECO:0000256" key="1">
    <source>
        <dbReference type="ARBA" id="ARBA00001946"/>
    </source>
</evidence>
<feature type="coiled-coil region" evidence="5">
    <location>
        <begin position="119"/>
        <end position="146"/>
    </location>
</feature>
<proteinExistence type="predicted"/>
<dbReference type="GO" id="GO:0043709">
    <property type="term" value="P:cell adhesion involved in single-species biofilm formation"/>
    <property type="evidence" value="ECO:0007669"/>
    <property type="project" value="TreeGrafter"/>
</dbReference>
<dbReference type="SMART" id="SM00448">
    <property type="entry name" value="REC"/>
    <property type="match status" value="1"/>
</dbReference>
<dbReference type="GO" id="GO:0005886">
    <property type="term" value="C:plasma membrane"/>
    <property type="evidence" value="ECO:0007669"/>
    <property type="project" value="TreeGrafter"/>
</dbReference>
<evidence type="ECO:0000256" key="3">
    <source>
        <dbReference type="ARBA" id="ARBA00034247"/>
    </source>
</evidence>
<dbReference type="InterPro" id="IPR043128">
    <property type="entry name" value="Rev_trsase/Diguanyl_cyclase"/>
</dbReference>
<dbReference type="PANTHER" id="PTHR45138:SF9">
    <property type="entry name" value="DIGUANYLATE CYCLASE DGCM-RELATED"/>
    <property type="match status" value="1"/>
</dbReference>
<dbReference type="Pfam" id="PF00990">
    <property type="entry name" value="GGDEF"/>
    <property type="match status" value="1"/>
</dbReference>
<dbReference type="GO" id="GO:1902201">
    <property type="term" value="P:negative regulation of bacterial-type flagellum-dependent cell motility"/>
    <property type="evidence" value="ECO:0007669"/>
    <property type="project" value="TreeGrafter"/>
</dbReference>
<dbReference type="GeneID" id="97544177"/>
<keyword evidence="4" id="KW-0597">Phosphoprotein</keyword>
<evidence type="ECO:0000313" key="8">
    <source>
        <dbReference type="EMBL" id="CCO46049.1"/>
    </source>
</evidence>
<dbReference type="Gene3D" id="3.40.50.2300">
    <property type="match status" value="1"/>
</dbReference>
<evidence type="ECO:0000256" key="2">
    <source>
        <dbReference type="ARBA" id="ARBA00012528"/>
    </source>
</evidence>
<accession>A0AAV2VN41</accession>
<dbReference type="EC" id="2.7.7.65" evidence="2"/>
<comment type="caution">
    <text evidence="8">The sequence shown here is derived from an EMBL/GenBank/DDBJ whole genome shotgun (WGS) entry which is preliminary data.</text>
</comment>
<feature type="modified residue" description="4-aspartylphosphate" evidence="4">
    <location>
        <position position="58"/>
    </location>
</feature>
<dbReference type="InterPro" id="IPR000160">
    <property type="entry name" value="GGDEF_dom"/>
</dbReference>
<dbReference type="SUPFAM" id="SSF52172">
    <property type="entry name" value="CheY-like"/>
    <property type="match status" value="1"/>
</dbReference>
<dbReference type="InterPro" id="IPR029787">
    <property type="entry name" value="Nucleotide_cyclase"/>
</dbReference>
<keyword evidence="5" id="KW-0175">Coiled coil</keyword>
<sequence length="316" mass="35980">MKSPNTSMRVLLVDDLQFERMQLAIRLKQLGHIVEVVESGQQALEMYTSFDPELILLDINMPEMDGFEVAHEIRSRFEEWVPIIFLSSHEEPETIAKAIETGGDDYLVKPVNKLVLGAKMNAMQRIAQMRRELKLVTSQLEQVNMHLQQQANEDGLTQVYNRRYVDKELRDMVSWHGRHQLPLTVILLDVDHFKAYNDHYGHIEGDNCLQQIASTLDKCFARSGELVGRYGGEEFIVIVSNADQEDALKQAERIHRSIHSLGIPHSKSSTSNYVTLSQGVYSFIPTGRETVEDVYSAADVLLYKAKAEGRDRYATG</sequence>
<dbReference type="InterPro" id="IPR001789">
    <property type="entry name" value="Sig_transdc_resp-reg_receiver"/>
</dbReference>
<gene>
    <name evidence="8" type="ORF">VIBNISOn1_1650027</name>
</gene>
<comment type="cofactor">
    <cofactor evidence="1">
        <name>Mg(2+)</name>
        <dbReference type="ChEBI" id="CHEBI:18420"/>
    </cofactor>
</comment>
<evidence type="ECO:0000313" key="9">
    <source>
        <dbReference type="Proteomes" id="UP000018211"/>
    </source>
</evidence>
<dbReference type="PANTHER" id="PTHR45138">
    <property type="entry name" value="REGULATORY COMPONENTS OF SENSORY TRANSDUCTION SYSTEM"/>
    <property type="match status" value="1"/>
</dbReference>
<dbReference type="SUPFAM" id="SSF55073">
    <property type="entry name" value="Nucleotide cyclase"/>
    <property type="match status" value="1"/>
</dbReference>
<dbReference type="PROSITE" id="PS50887">
    <property type="entry name" value="GGDEF"/>
    <property type="match status" value="1"/>
</dbReference>
<dbReference type="InterPro" id="IPR011006">
    <property type="entry name" value="CheY-like_superfamily"/>
</dbReference>
<comment type="catalytic activity">
    <reaction evidence="3">
        <text>2 GTP = 3',3'-c-di-GMP + 2 diphosphate</text>
        <dbReference type="Rhea" id="RHEA:24898"/>
        <dbReference type="ChEBI" id="CHEBI:33019"/>
        <dbReference type="ChEBI" id="CHEBI:37565"/>
        <dbReference type="ChEBI" id="CHEBI:58805"/>
        <dbReference type="EC" id="2.7.7.65"/>
    </reaction>
</comment>
<reference evidence="8 9" key="1">
    <citation type="journal article" date="2013" name="ISME J.">
        <title>Comparative genomics of pathogenic lineages of Vibrio nigripulchritudo identifies virulence-associated traits.</title>
        <authorList>
            <person name="Goudenege D."/>
            <person name="Labreuche Y."/>
            <person name="Krin E."/>
            <person name="Ansquer D."/>
            <person name="Mangenot S."/>
            <person name="Calteau A."/>
            <person name="Medigue C."/>
            <person name="Mazel D."/>
            <person name="Polz M.F."/>
            <person name="Le Roux F."/>
        </authorList>
    </citation>
    <scope>NUCLEOTIDE SEQUENCE [LARGE SCALE GENOMIC DNA]</scope>
    <source>
        <strain evidence="8 9">SOn1</strain>
    </source>
</reference>
<evidence type="ECO:0000259" key="6">
    <source>
        <dbReference type="PROSITE" id="PS50110"/>
    </source>
</evidence>
<dbReference type="AlphaFoldDB" id="A0AAV2VN41"/>
<name>A0AAV2VN41_9VIBR</name>
<dbReference type="GO" id="GO:0000160">
    <property type="term" value="P:phosphorelay signal transduction system"/>
    <property type="evidence" value="ECO:0007669"/>
    <property type="project" value="InterPro"/>
</dbReference>
<dbReference type="GO" id="GO:0052621">
    <property type="term" value="F:diguanylate cyclase activity"/>
    <property type="evidence" value="ECO:0007669"/>
    <property type="project" value="UniProtKB-EC"/>
</dbReference>
<dbReference type="PROSITE" id="PS50110">
    <property type="entry name" value="RESPONSE_REGULATORY"/>
    <property type="match status" value="1"/>
</dbReference>
<dbReference type="SMART" id="SM00267">
    <property type="entry name" value="GGDEF"/>
    <property type="match status" value="1"/>
</dbReference>
<dbReference type="CDD" id="cd01949">
    <property type="entry name" value="GGDEF"/>
    <property type="match status" value="1"/>
</dbReference>
<feature type="domain" description="Response regulatory" evidence="6">
    <location>
        <begin position="9"/>
        <end position="124"/>
    </location>
</feature>
<dbReference type="CDD" id="cd17546">
    <property type="entry name" value="REC_hyHK_CKI1_RcsC-like"/>
    <property type="match status" value="1"/>
</dbReference>
<dbReference type="RefSeq" id="WP_004404823.1">
    <property type="nucleotide sequence ID" value="NZ_LK391965.1"/>
</dbReference>
<dbReference type="EMBL" id="CAOF01000074">
    <property type="protein sequence ID" value="CCO46049.1"/>
    <property type="molecule type" value="Genomic_DNA"/>
</dbReference>
<evidence type="ECO:0000256" key="4">
    <source>
        <dbReference type="PROSITE-ProRule" id="PRU00169"/>
    </source>
</evidence>
<dbReference type="Gene3D" id="3.30.70.270">
    <property type="match status" value="1"/>
</dbReference>
<dbReference type="FunFam" id="3.30.70.270:FF:000001">
    <property type="entry name" value="Diguanylate cyclase domain protein"/>
    <property type="match status" value="1"/>
</dbReference>
<organism evidence="8 9">
    <name type="scientific">Vibrio nigripulchritudo SOn1</name>
    <dbReference type="NCBI Taxonomy" id="1238450"/>
    <lineage>
        <taxon>Bacteria</taxon>
        <taxon>Pseudomonadati</taxon>
        <taxon>Pseudomonadota</taxon>
        <taxon>Gammaproteobacteria</taxon>
        <taxon>Vibrionales</taxon>
        <taxon>Vibrionaceae</taxon>
        <taxon>Vibrio</taxon>
    </lineage>
</organism>
<evidence type="ECO:0000256" key="5">
    <source>
        <dbReference type="SAM" id="Coils"/>
    </source>
</evidence>
<feature type="domain" description="GGDEF" evidence="7">
    <location>
        <begin position="181"/>
        <end position="316"/>
    </location>
</feature>
<dbReference type="InterPro" id="IPR050469">
    <property type="entry name" value="Diguanylate_Cyclase"/>
</dbReference>
<dbReference type="Proteomes" id="UP000018211">
    <property type="component" value="Unassembled WGS sequence"/>
</dbReference>
<dbReference type="NCBIfam" id="TIGR00254">
    <property type="entry name" value="GGDEF"/>
    <property type="match status" value="1"/>
</dbReference>
<dbReference type="Pfam" id="PF00072">
    <property type="entry name" value="Response_reg"/>
    <property type="match status" value="1"/>
</dbReference>